<dbReference type="OrthoDB" id="5484550at2"/>
<gene>
    <name evidence="2" type="ORF">SOCE26_095680</name>
</gene>
<dbReference type="Proteomes" id="UP000238348">
    <property type="component" value="Chromosome"/>
</dbReference>
<dbReference type="InterPro" id="IPR045851">
    <property type="entry name" value="AMP-bd_C_sf"/>
</dbReference>
<dbReference type="Pfam" id="PF14535">
    <property type="entry name" value="AMP-binding_C_2"/>
    <property type="match status" value="1"/>
</dbReference>
<dbReference type="InterPro" id="IPR028154">
    <property type="entry name" value="AMP-dep_Lig_C"/>
</dbReference>
<reference evidence="2 3" key="1">
    <citation type="submission" date="2015-09" db="EMBL/GenBank/DDBJ databases">
        <title>Sorangium comparison.</title>
        <authorList>
            <person name="Zaburannyi N."/>
            <person name="Bunk B."/>
            <person name="Overmann J."/>
            <person name="Mueller R."/>
        </authorList>
    </citation>
    <scope>NUCLEOTIDE SEQUENCE [LARGE SCALE GENOMIC DNA]</scope>
    <source>
        <strain evidence="2 3">So ce26</strain>
    </source>
</reference>
<sequence>MACASARPSKSCERPGELYEDIWGCPALAYYGSLECGPIGVECTFQDGYHLAEGHVYVEIVDPDTGRVLPPGTVGELCVTVLYRRAAPLIRYRVGDLGYVETAPCPCCVERKRLVLRGRQGDQIQLGERSYSPYHVEEMLYRIPEVGNNYRLLVDRDGLTVEVELRPGSGDPARVAEKIRSRLDCHFGAVKAVVPKDRIERSGGKTTRVSYQYGRGDHT</sequence>
<organism evidence="2 3">
    <name type="scientific">Sorangium cellulosum</name>
    <name type="common">Polyangium cellulosum</name>
    <dbReference type="NCBI Taxonomy" id="56"/>
    <lineage>
        <taxon>Bacteria</taxon>
        <taxon>Pseudomonadati</taxon>
        <taxon>Myxococcota</taxon>
        <taxon>Polyangia</taxon>
        <taxon>Polyangiales</taxon>
        <taxon>Polyangiaceae</taxon>
        <taxon>Sorangium</taxon>
    </lineage>
</organism>
<evidence type="ECO:0000313" key="3">
    <source>
        <dbReference type="Proteomes" id="UP000238348"/>
    </source>
</evidence>
<dbReference type="RefSeq" id="WP_159397959.1">
    <property type="nucleotide sequence ID" value="NZ_CP012673.1"/>
</dbReference>
<dbReference type="SUPFAM" id="SSF56801">
    <property type="entry name" value="Acetyl-CoA synthetase-like"/>
    <property type="match status" value="1"/>
</dbReference>
<dbReference type="PANTHER" id="PTHR43845">
    <property type="entry name" value="BLR5969 PROTEIN"/>
    <property type="match status" value="1"/>
</dbReference>
<protein>
    <recommendedName>
        <fullName evidence="1">AMP-dependent ligase C-terminal domain-containing protein</fullName>
    </recommendedName>
</protein>
<evidence type="ECO:0000313" key="2">
    <source>
        <dbReference type="EMBL" id="AUX48042.1"/>
    </source>
</evidence>
<dbReference type="PANTHER" id="PTHR43845:SF1">
    <property type="entry name" value="BLR5969 PROTEIN"/>
    <property type="match status" value="1"/>
</dbReference>
<proteinExistence type="predicted"/>
<feature type="domain" description="AMP-dependent ligase C-terminal" evidence="1">
    <location>
        <begin position="133"/>
        <end position="209"/>
    </location>
</feature>
<name>A0A2L0F963_SORCE</name>
<dbReference type="AlphaFoldDB" id="A0A2L0F963"/>
<dbReference type="Gene3D" id="3.40.50.12780">
    <property type="entry name" value="N-terminal domain of ligase-like"/>
    <property type="match status" value="1"/>
</dbReference>
<dbReference type="InterPro" id="IPR042099">
    <property type="entry name" value="ANL_N_sf"/>
</dbReference>
<accession>A0A2L0F963</accession>
<evidence type="ECO:0000259" key="1">
    <source>
        <dbReference type="Pfam" id="PF14535"/>
    </source>
</evidence>
<dbReference type="Gene3D" id="3.30.300.30">
    <property type="match status" value="1"/>
</dbReference>
<dbReference type="EMBL" id="CP012673">
    <property type="protein sequence ID" value="AUX48042.1"/>
    <property type="molecule type" value="Genomic_DNA"/>
</dbReference>